<feature type="binding site" description="axial binding residue" evidence="5">
    <location>
        <position position="77"/>
    </location>
    <ligand>
        <name>heme c</name>
        <dbReference type="ChEBI" id="CHEBI:61717"/>
        <label>1</label>
    </ligand>
    <ligandPart>
        <name>Fe</name>
        <dbReference type="ChEBI" id="CHEBI:18248"/>
    </ligandPart>
</feature>
<feature type="domain" description="Cytochrome c" evidence="7">
    <location>
        <begin position="204"/>
        <end position="311"/>
    </location>
</feature>
<dbReference type="PANTHER" id="PTHR35008">
    <property type="entry name" value="BLL4482 PROTEIN-RELATED"/>
    <property type="match status" value="1"/>
</dbReference>
<dbReference type="GO" id="GO:0005506">
    <property type="term" value="F:iron ion binding"/>
    <property type="evidence" value="ECO:0007669"/>
    <property type="project" value="InterPro"/>
</dbReference>
<feature type="binding site" description="covalent" evidence="4">
    <location>
        <position position="351"/>
    </location>
    <ligand>
        <name>heme c</name>
        <dbReference type="ChEBI" id="CHEBI:61717"/>
        <label>3</label>
    </ligand>
</feature>
<dbReference type="PANTHER" id="PTHR35008:SF4">
    <property type="entry name" value="BLL4482 PROTEIN"/>
    <property type="match status" value="1"/>
</dbReference>
<feature type="binding site" description="covalent" evidence="4">
    <location>
        <position position="348"/>
    </location>
    <ligand>
        <name>heme c</name>
        <dbReference type="ChEBI" id="CHEBI:61717"/>
        <label>3</label>
    </ligand>
</feature>
<dbReference type="InterPro" id="IPR051459">
    <property type="entry name" value="Cytochrome_c-type_DH"/>
</dbReference>
<evidence type="ECO:0000256" key="2">
    <source>
        <dbReference type="ARBA" id="ARBA00022723"/>
    </source>
</evidence>
<feature type="binding site" description="covalent" evidence="4">
    <location>
        <position position="76"/>
    </location>
    <ligand>
        <name>heme c</name>
        <dbReference type="ChEBI" id="CHEBI:61717"/>
        <label>1</label>
    </ligand>
</feature>
<feature type="domain" description="Cytochrome c" evidence="7">
    <location>
        <begin position="59"/>
        <end position="162"/>
    </location>
</feature>
<gene>
    <name evidence="8" type="ORF">H9889_08385</name>
</gene>
<keyword evidence="6" id="KW-1133">Transmembrane helix</keyword>
<dbReference type="InterPro" id="IPR014353">
    <property type="entry name" value="Membr-bd_ADH_cyt_c"/>
</dbReference>
<keyword evidence="3 5" id="KW-0408">Iron</keyword>
<dbReference type="PROSITE" id="PS51007">
    <property type="entry name" value="CYTC"/>
    <property type="match status" value="3"/>
</dbReference>
<dbReference type="InterPro" id="IPR009056">
    <property type="entry name" value="Cyt_c-like_dom"/>
</dbReference>
<feature type="binding site" description="covalent" evidence="4">
    <location>
        <position position="73"/>
    </location>
    <ligand>
        <name>heme c</name>
        <dbReference type="ChEBI" id="CHEBI:61717"/>
        <label>1</label>
    </ligand>
</feature>
<keyword evidence="1 4" id="KW-0349">Heme</keyword>
<reference evidence="8" key="2">
    <citation type="submission" date="2021-04" db="EMBL/GenBank/DDBJ databases">
        <authorList>
            <person name="Gilroy R."/>
        </authorList>
    </citation>
    <scope>NUCLEOTIDE SEQUENCE</scope>
    <source>
        <strain evidence="8">CHK160-9182</strain>
    </source>
</reference>
<organism evidence="8 9">
    <name type="scientific">Candidatus Ignatzschineria merdigallinarum</name>
    <dbReference type="NCBI Taxonomy" id="2838621"/>
    <lineage>
        <taxon>Bacteria</taxon>
        <taxon>Pseudomonadati</taxon>
        <taxon>Pseudomonadota</taxon>
        <taxon>Gammaproteobacteria</taxon>
        <taxon>Cardiobacteriales</taxon>
        <taxon>Ignatzschineriaceae</taxon>
        <taxon>Ignatzschineria</taxon>
    </lineage>
</organism>
<evidence type="ECO:0000313" key="8">
    <source>
        <dbReference type="EMBL" id="HIW07321.1"/>
    </source>
</evidence>
<sequence length="442" mass="47679">MKNFDHYGYKRKHGRWKRWFLGLIALGVIGSLAILLGAFRTSSVASNVEQPLSEAEMVALIPKGRELALAGDCFGCHSRPNGEMGAGGVAIATPFGTVYSTNITPDKTYGIGSYTRADFHRALKDGIGKGKGNLYPAMPFVFTHVTTPADLDALYAYMMSIPAMAVPNAKNSGVFELPVRPFMNFWTLLNFPDRKVVEDPERSAAWNRGAYLVEGLAHCGACHSPRNVMMGVEFSKSLQGGFVDNMAIPDITAAALANHGYTLADLTQYLATGVSKEGTSFAGMNTVTHFSTSQMQAQDVKAIATYLLTDRKGKLLSADVLPMPINEVSKLMDKGELAQGRNLYMAACAACHGEDGYGIPHVAPALKGNAIVEMSNPETLIAVVLNGLETTTYSHAERMYAMPGFKDRLNAQEIADLLTWLRAEWGGESVAVSPKSIAVINP</sequence>
<protein>
    <submittedName>
        <fullName evidence="8">Cytochrome c</fullName>
    </submittedName>
</protein>
<evidence type="ECO:0000259" key="7">
    <source>
        <dbReference type="PROSITE" id="PS51007"/>
    </source>
</evidence>
<name>A0A9D1TUK0_9GAMM</name>
<dbReference type="GO" id="GO:0016614">
    <property type="term" value="F:oxidoreductase activity, acting on CH-OH group of donors"/>
    <property type="evidence" value="ECO:0007669"/>
    <property type="project" value="InterPro"/>
</dbReference>
<dbReference type="SUPFAM" id="SSF46626">
    <property type="entry name" value="Cytochrome c"/>
    <property type="match status" value="3"/>
</dbReference>
<proteinExistence type="predicted"/>
<evidence type="ECO:0000256" key="3">
    <source>
        <dbReference type="ARBA" id="ARBA00023004"/>
    </source>
</evidence>
<dbReference type="Gene3D" id="1.10.760.10">
    <property type="entry name" value="Cytochrome c-like domain"/>
    <property type="match status" value="3"/>
</dbReference>
<dbReference type="Pfam" id="PF00034">
    <property type="entry name" value="Cytochrom_C"/>
    <property type="match status" value="2"/>
</dbReference>
<feature type="transmembrane region" description="Helical" evidence="6">
    <location>
        <begin position="20"/>
        <end position="39"/>
    </location>
</feature>
<feature type="domain" description="Cytochrome c" evidence="7">
    <location>
        <begin position="335"/>
        <end position="425"/>
    </location>
</feature>
<feature type="binding site" description="covalent" evidence="4">
    <location>
        <position position="222"/>
    </location>
    <ligand>
        <name>heme c</name>
        <dbReference type="ChEBI" id="CHEBI:61717"/>
        <label>2</label>
    </ligand>
</feature>
<keyword evidence="6" id="KW-0812">Transmembrane</keyword>
<dbReference type="PIRSF" id="PIRSF000018">
    <property type="entry name" value="Mb_ADH_cyt_c"/>
    <property type="match status" value="1"/>
</dbReference>
<evidence type="ECO:0000256" key="4">
    <source>
        <dbReference type="PIRSR" id="PIRSR000018-50"/>
    </source>
</evidence>
<dbReference type="GO" id="GO:0016020">
    <property type="term" value="C:membrane"/>
    <property type="evidence" value="ECO:0007669"/>
    <property type="project" value="InterPro"/>
</dbReference>
<keyword evidence="2 5" id="KW-0479">Metal-binding</keyword>
<feature type="binding site" description="covalent" evidence="4">
    <location>
        <position position="219"/>
    </location>
    <ligand>
        <name>heme c</name>
        <dbReference type="ChEBI" id="CHEBI:61717"/>
        <label>2</label>
    </ligand>
</feature>
<feature type="binding site" description="axial binding residue" evidence="5">
    <location>
        <position position="352"/>
    </location>
    <ligand>
        <name>heme c</name>
        <dbReference type="ChEBI" id="CHEBI:61717"/>
        <label>3</label>
    </ligand>
    <ligandPart>
        <name>Fe</name>
        <dbReference type="ChEBI" id="CHEBI:18248"/>
    </ligandPart>
</feature>
<dbReference type="EMBL" id="DXHP01000185">
    <property type="protein sequence ID" value="HIW07321.1"/>
    <property type="molecule type" value="Genomic_DNA"/>
</dbReference>
<evidence type="ECO:0000256" key="6">
    <source>
        <dbReference type="SAM" id="Phobius"/>
    </source>
</evidence>
<feature type="binding site" description="axial binding residue" evidence="5">
    <location>
        <position position="223"/>
    </location>
    <ligand>
        <name>heme c</name>
        <dbReference type="ChEBI" id="CHEBI:61717"/>
        <label>2</label>
    </ligand>
    <ligandPart>
        <name>Fe</name>
        <dbReference type="ChEBI" id="CHEBI:18248"/>
    </ligandPart>
</feature>
<evidence type="ECO:0000313" key="9">
    <source>
        <dbReference type="Proteomes" id="UP000823934"/>
    </source>
</evidence>
<keyword evidence="6" id="KW-0472">Membrane</keyword>
<comment type="caution">
    <text evidence="8">The sequence shown here is derived from an EMBL/GenBank/DDBJ whole genome shotgun (WGS) entry which is preliminary data.</text>
</comment>
<dbReference type="Proteomes" id="UP000823934">
    <property type="component" value="Unassembled WGS sequence"/>
</dbReference>
<comment type="cofactor">
    <cofactor evidence="4">
        <name>heme c</name>
        <dbReference type="ChEBI" id="CHEBI:61717"/>
    </cofactor>
    <text evidence="4">Binds 3 heme c groups covalently per subunit.</text>
</comment>
<dbReference type="InterPro" id="IPR036909">
    <property type="entry name" value="Cyt_c-like_dom_sf"/>
</dbReference>
<accession>A0A9D1TUK0</accession>
<dbReference type="GO" id="GO:0009055">
    <property type="term" value="F:electron transfer activity"/>
    <property type="evidence" value="ECO:0007669"/>
    <property type="project" value="InterPro"/>
</dbReference>
<dbReference type="AlphaFoldDB" id="A0A9D1TUK0"/>
<dbReference type="GO" id="GO:0020037">
    <property type="term" value="F:heme binding"/>
    <property type="evidence" value="ECO:0007669"/>
    <property type="project" value="InterPro"/>
</dbReference>
<evidence type="ECO:0000256" key="1">
    <source>
        <dbReference type="ARBA" id="ARBA00022617"/>
    </source>
</evidence>
<evidence type="ECO:0000256" key="5">
    <source>
        <dbReference type="PIRSR" id="PIRSR000018-51"/>
    </source>
</evidence>
<reference evidence="8" key="1">
    <citation type="journal article" date="2021" name="PeerJ">
        <title>Extensive microbial diversity within the chicken gut microbiome revealed by metagenomics and culture.</title>
        <authorList>
            <person name="Gilroy R."/>
            <person name="Ravi A."/>
            <person name="Getino M."/>
            <person name="Pursley I."/>
            <person name="Horton D.L."/>
            <person name="Alikhan N.F."/>
            <person name="Baker D."/>
            <person name="Gharbi K."/>
            <person name="Hall N."/>
            <person name="Watson M."/>
            <person name="Adriaenssens E.M."/>
            <person name="Foster-Nyarko E."/>
            <person name="Jarju S."/>
            <person name="Secka A."/>
            <person name="Antonio M."/>
            <person name="Oren A."/>
            <person name="Chaudhuri R.R."/>
            <person name="La Ragione R."/>
            <person name="Hildebrand F."/>
            <person name="Pallen M.J."/>
        </authorList>
    </citation>
    <scope>NUCLEOTIDE SEQUENCE</scope>
    <source>
        <strain evidence="8">CHK160-9182</strain>
    </source>
</reference>